<organism evidence="1 2">
    <name type="scientific">Phytophthora fragariaefolia</name>
    <dbReference type="NCBI Taxonomy" id="1490495"/>
    <lineage>
        <taxon>Eukaryota</taxon>
        <taxon>Sar</taxon>
        <taxon>Stramenopiles</taxon>
        <taxon>Oomycota</taxon>
        <taxon>Peronosporomycetes</taxon>
        <taxon>Peronosporales</taxon>
        <taxon>Peronosporaceae</taxon>
        <taxon>Phytophthora</taxon>
    </lineage>
</organism>
<evidence type="ECO:0000313" key="1">
    <source>
        <dbReference type="EMBL" id="GMF80378.1"/>
    </source>
</evidence>
<dbReference type="EMBL" id="BSXT01010508">
    <property type="protein sequence ID" value="GMF80378.1"/>
    <property type="molecule type" value="Genomic_DNA"/>
</dbReference>
<dbReference type="AlphaFoldDB" id="A0A9W7DAE0"/>
<comment type="caution">
    <text evidence="1">The sequence shown here is derived from an EMBL/GenBank/DDBJ whole genome shotgun (WGS) entry which is preliminary data.</text>
</comment>
<name>A0A9W7DAE0_9STRA</name>
<dbReference type="Proteomes" id="UP001165121">
    <property type="component" value="Unassembled WGS sequence"/>
</dbReference>
<gene>
    <name evidence="1" type="ORF">Pfra01_002863800</name>
</gene>
<evidence type="ECO:0000313" key="2">
    <source>
        <dbReference type="Proteomes" id="UP001165121"/>
    </source>
</evidence>
<sequence>MDCETSQLCRLYQHEHRISSGTYATKPKLSRSVKATIADFVLNDMKPARIRNKLIDKLELTTDTVPALKQIQNFVYNYKRSKLSNTDLVEEMVEIAAGSAFWEHLCDTTAFTFGYELDDDGQPVLGDDSDENRLVIGVTTKFMLRAANRIPRNFVFHMDATFNLVLYGYPLTVSGISDSSASSTQSHFSSHHKEQMFSDKMRLNSEGSEEALCTVLKGHQHGAPSLDCISKFLGETATSAYSDIENEAADEGEQATVGTAFNFFWAVLVDPQMRML</sequence>
<protein>
    <submittedName>
        <fullName evidence="1">Unnamed protein product</fullName>
    </submittedName>
</protein>
<accession>A0A9W7DAE0</accession>
<reference evidence="1" key="1">
    <citation type="submission" date="2023-04" db="EMBL/GenBank/DDBJ databases">
        <title>Phytophthora fragariaefolia NBRC 109709.</title>
        <authorList>
            <person name="Ichikawa N."/>
            <person name="Sato H."/>
            <person name="Tonouchi N."/>
        </authorList>
    </citation>
    <scope>NUCLEOTIDE SEQUENCE</scope>
    <source>
        <strain evidence="1">NBRC 109709</strain>
    </source>
</reference>
<dbReference type="OrthoDB" id="123452at2759"/>
<proteinExistence type="predicted"/>
<keyword evidence="2" id="KW-1185">Reference proteome</keyword>